<evidence type="ECO:0000313" key="4">
    <source>
        <dbReference type="EMBL" id="KHK90577.1"/>
    </source>
</evidence>
<evidence type="ECO:0000256" key="2">
    <source>
        <dbReference type="PROSITE-ProRule" id="PRU00335"/>
    </source>
</evidence>
<dbReference type="Pfam" id="PF00440">
    <property type="entry name" value="TetR_N"/>
    <property type="match status" value="1"/>
</dbReference>
<dbReference type="InterPro" id="IPR009057">
    <property type="entry name" value="Homeodomain-like_sf"/>
</dbReference>
<dbReference type="Gene3D" id="1.10.357.10">
    <property type="entry name" value="Tetracycline Repressor, domain 2"/>
    <property type="match status" value="1"/>
</dbReference>
<evidence type="ECO:0000256" key="1">
    <source>
        <dbReference type="ARBA" id="ARBA00023125"/>
    </source>
</evidence>
<keyword evidence="5" id="KW-1185">Reference proteome</keyword>
<accession>A0A0B1ZHL6</accession>
<dbReference type="STRING" id="1348853.LK12_14645"/>
<organism evidence="4 5">
    <name type="scientific">Novosphingobium malaysiense</name>
    <dbReference type="NCBI Taxonomy" id="1348853"/>
    <lineage>
        <taxon>Bacteria</taxon>
        <taxon>Pseudomonadati</taxon>
        <taxon>Pseudomonadota</taxon>
        <taxon>Alphaproteobacteria</taxon>
        <taxon>Sphingomonadales</taxon>
        <taxon>Sphingomonadaceae</taxon>
        <taxon>Novosphingobium</taxon>
    </lineage>
</organism>
<dbReference type="PANTHER" id="PTHR30055:SF226">
    <property type="entry name" value="HTH-TYPE TRANSCRIPTIONAL REGULATOR PKSA"/>
    <property type="match status" value="1"/>
</dbReference>
<proteinExistence type="predicted"/>
<dbReference type="EMBL" id="JTDI01000004">
    <property type="protein sequence ID" value="KHK90577.1"/>
    <property type="molecule type" value="Genomic_DNA"/>
</dbReference>
<sequence length="214" mass="24620">MTTKTQSQRKASRPKVKPTIARIRVAARKVFYTKGFFPASVEEIAEKAGVSRATVYLYYRSKDEMLLDLMRQDLEYQLEIYAELVTVKRLSLSSVRKWIVRLRGEQEERRNSLNLFWAGANLQTDILDPVYRHHDNIIATLGRRFAGFDLDALPRDEREAQRIKCYMMLFMIEGTTVQITEGGPGPNVKMAIDQLARTLLHFLQHGEATTSPPD</sequence>
<dbReference type="PRINTS" id="PR00455">
    <property type="entry name" value="HTHTETR"/>
</dbReference>
<dbReference type="InterPro" id="IPR050109">
    <property type="entry name" value="HTH-type_TetR-like_transc_reg"/>
</dbReference>
<comment type="caution">
    <text evidence="4">The sequence shown here is derived from an EMBL/GenBank/DDBJ whole genome shotgun (WGS) entry which is preliminary data.</text>
</comment>
<dbReference type="InterPro" id="IPR001647">
    <property type="entry name" value="HTH_TetR"/>
</dbReference>
<feature type="domain" description="HTH tetR-type" evidence="3">
    <location>
        <begin position="17"/>
        <end position="77"/>
    </location>
</feature>
<reference evidence="4 5" key="1">
    <citation type="submission" date="2014-10" db="EMBL/GenBank/DDBJ databases">
        <title>Genome sequence of Novosphingobium malaysiense MUSC 273(T).</title>
        <authorList>
            <person name="Lee L.-H."/>
        </authorList>
    </citation>
    <scope>NUCLEOTIDE SEQUENCE [LARGE SCALE GENOMIC DNA]</scope>
    <source>
        <strain evidence="4 5">MUSC 273</strain>
    </source>
</reference>
<evidence type="ECO:0000313" key="5">
    <source>
        <dbReference type="Proteomes" id="UP000031057"/>
    </source>
</evidence>
<dbReference type="Proteomes" id="UP000031057">
    <property type="component" value="Unassembled WGS sequence"/>
</dbReference>
<dbReference type="PROSITE" id="PS50977">
    <property type="entry name" value="HTH_TETR_2"/>
    <property type="match status" value="1"/>
</dbReference>
<dbReference type="OrthoDB" id="7185252at2"/>
<name>A0A0B1ZHL6_9SPHN</name>
<dbReference type="GO" id="GO:0003700">
    <property type="term" value="F:DNA-binding transcription factor activity"/>
    <property type="evidence" value="ECO:0007669"/>
    <property type="project" value="TreeGrafter"/>
</dbReference>
<dbReference type="AlphaFoldDB" id="A0A0B1ZHL6"/>
<protein>
    <recommendedName>
        <fullName evidence="3">HTH tetR-type domain-containing protein</fullName>
    </recommendedName>
</protein>
<dbReference type="SUPFAM" id="SSF46689">
    <property type="entry name" value="Homeodomain-like"/>
    <property type="match status" value="1"/>
</dbReference>
<dbReference type="RefSeq" id="WP_039285609.1">
    <property type="nucleotide sequence ID" value="NZ_JTDI01000004.1"/>
</dbReference>
<feature type="DNA-binding region" description="H-T-H motif" evidence="2">
    <location>
        <begin position="40"/>
        <end position="59"/>
    </location>
</feature>
<dbReference type="PANTHER" id="PTHR30055">
    <property type="entry name" value="HTH-TYPE TRANSCRIPTIONAL REGULATOR RUTR"/>
    <property type="match status" value="1"/>
</dbReference>
<evidence type="ECO:0000259" key="3">
    <source>
        <dbReference type="PROSITE" id="PS50977"/>
    </source>
</evidence>
<dbReference type="GO" id="GO:0000976">
    <property type="term" value="F:transcription cis-regulatory region binding"/>
    <property type="evidence" value="ECO:0007669"/>
    <property type="project" value="TreeGrafter"/>
</dbReference>
<keyword evidence="1 2" id="KW-0238">DNA-binding</keyword>
<gene>
    <name evidence="4" type="ORF">LK12_14645</name>
</gene>